<dbReference type="Pfam" id="PF00067">
    <property type="entry name" value="p450"/>
    <property type="match status" value="1"/>
</dbReference>
<evidence type="ECO:0000256" key="8">
    <source>
        <dbReference type="ARBA" id="ARBA00022989"/>
    </source>
</evidence>
<evidence type="ECO:0000256" key="7">
    <source>
        <dbReference type="ARBA" id="ARBA00022723"/>
    </source>
</evidence>
<dbReference type="Proteomes" id="UP001215598">
    <property type="component" value="Unassembled WGS sequence"/>
</dbReference>
<feature type="binding site" description="axial binding residue" evidence="13">
    <location>
        <position position="459"/>
    </location>
    <ligand>
        <name>heme</name>
        <dbReference type="ChEBI" id="CHEBI:30413"/>
    </ligand>
    <ligandPart>
        <name>Fe</name>
        <dbReference type="ChEBI" id="CHEBI:18248"/>
    </ligandPart>
</feature>
<evidence type="ECO:0000256" key="2">
    <source>
        <dbReference type="ARBA" id="ARBA00004370"/>
    </source>
</evidence>
<keyword evidence="10 13" id="KW-0408">Iron</keyword>
<evidence type="ECO:0000313" key="14">
    <source>
        <dbReference type="EMBL" id="KAJ7768822.1"/>
    </source>
</evidence>
<name>A0AAD7NNC0_9AGAR</name>
<gene>
    <name evidence="14" type="ORF">B0H16DRAFT_1518343</name>
</gene>
<dbReference type="InterPro" id="IPR036396">
    <property type="entry name" value="Cyt_P450_sf"/>
</dbReference>
<evidence type="ECO:0000256" key="12">
    <source>
        <dbReference type="ARBA" id="ARBA00023136"/>
    </source>
</evidence>
<dbReference type="GO" id="GO:0016020">
    <property type="term" value="C:membrane"/>
    <property type="evidence" value="ECO:0007669"/>
    <property type="project" value="UniProtKB-SubCell"/>
</dbReference>
<dbReference type="GO" id="GO:0020037">
    <property type="term" value="F:heme binding"/>
    <property type="evidence" value="ECO:0007669"/>
    <property type="project" value="InterPro"/>
</dbReference>
<evidence type="ECO:0000256" key="1">
    <source>
        <dbReference type="ARBA" id="ARBA00001971"/>
    </source>
</evidence>
<dbReference type="GO" id="GO:0016705">
    <property type="term" value="F:oxidoreductase activity, acting on paired donors, with incorporation or reduction of molecular oxygen"/>
    <property type="evidence" value="ECO:0007669"/>
    <property type="project" value="InterPro"/>
</dbReference>
<comment type="cofactor">
    <cofactor evidence="1 13">
        <name>heme</name>
        <dbReference type="ChEBI" id="CHEBI:30413"/>
    </cofactor>
</comment>
<dbReference type="PANTHER" id="PTHR24305">
    <property type="entry name" value="CYTOCHROME P450"/>
    <property type="match status" value="1"/>
</dbReference>
<reference evidence="14" key="1">
    <citation type="submission" date="2023-03" db="EMBL/GenBank/DDBJ databases">
        <title>Massive genome expansion in bonnet fungi (Mycena s.s.) driven by repeated elements and novel gene families across ecological guilds.</title>
        <authorList>
            <consortium name="Lawrence Berkeley National Laboratory"/>
            <person name="Harder C.B."/>
            <person name="Miyauchi S."/>
            <person name="Viragh M."/>
            <person name="Kuo A."/>
            <person name="Thoen E."/>
            <person name="Andreopoulos B."/>
            <person name="Lu D."/>
            <person name="Skrede I."/>
            <person name="Drula E."/>
            <person name="Henrissat B."/>
            <person name="Morin E."/>
            <person name="Kohler A."/>
            <person name="Barry K."/>
            <person name="LaButti K."/>
            <person name="Morin E."/>
            <person name="Salamov A."/>
            <person name="Lipzen A."/>
            <person name="Mereny Z."/>
            <person name="Hegedus B."/>
            <person name="Baldrian P."/>
            <person name="Stursova M."/>
            <person name="Weitz H."/>
            <person name="Taylor A."/>
            <person name="Grigoriev I.V."/>
            <person name="Nagy L.G."/>
            <person name="Martin F."/>
            <person name="Kauserud H."/>
        </authorList>
    </citation>
    <scope>NUCLEOTIDE SEQUENCE</scope>
    <source>
        <strain evidence="14">CBHHK182m</strain>
    </source>
</reference>
<keyword evidence="6" id="KW-0812">Transmembrane</keyword>
<evidence type="ECO:0000256" key="11">
    <source>
        <dbReference type="ARBA" id="ARBA00023033"/>
    </source>
</evidence>
<dbReference type="InterPro" id="IPR050121">
    <property type="entry name" value="Cytochrome_P450_monoxygenase"/>
</dbReference>
<keyword evidence="11" id="KW-0503">Monooxygenase</keyword>
<keyword evidence="7 13" id="KW-0479">Metal-binding</keyword>
<keyword evidence="15" id="KW-1185">Reference proteome</keyword>
<sequence>MDYGTTLRGIAFIVLIYLIFRRRRSTIHNIPGPPSPSWTFGHMLQLFLPAEYGTHEFNWQKLYGPVYRLKGCFGQDRLMVSDPLALQHVLNSNHFEHGPSIDNAVSLLFEEKCVMAAKGETHKRLRAAMHIGFTASAARECLPLFERVAQAVNTTERFEELARLPTDIVPVLSEATLNAISQATLSSSTQELGQAFVLNNTQILALASSQSAVQIFVEAVAVRLPKWVWRAAMHLPTTTFNIIRTAKCFARELGERTIREKMEAGRQDQIDVFDMLLDLGRWEKKRKNALTKEEVAAQTGLLFIAGQDNTATLLAFGLLELARHPQFQNELRAEIHHFLGSRSQGLVYDNMPLLNAFIKETLRVYPAGALQERMAIQDTAIPLTGAVKTSTGELITEIIVRKGQVVSMAIASYHRLETLWGEDAHEFRPSRWLDGTAYQGQALGPYANLLSFLGGPRVCLGWRFAILEIQVFFFELVSKLSFALPKDDSASVRVRFANTLIPVLPNGEKGALLCVTRIEHE</sequence>
<dbReference type="PRINTS" id="PR00463">
    <property type="entry name" value="EP450I"/>
</dbReference>
<dbReference type="GO" id="GO:0005506">
    <property type="term" value="F:iron ion binding"/>
    <property type="evidence" value="ECO:0007669"/>
    <property type="project" value="InterPro"/>
</dbReference>
<dbReference type="Gene3D" id="1.10.630.10">
    <property type="entry name" value="Cytochrome P450"/>
    <property type="match status" value="1"/>
</dbReference>
<organism evidence="14 15">
    <name type="scientific">Mycena metata</name>
    <dbReference type="NCBI Taxonomy" id="1033252"/>
    <lineage>
        <taxon>Eukaryota</taxon>
        <taxon>Fungi</taxon>
        <taxon>Dikarya</taxon>
        <taxon>Basidiomycota</taxon>
        <taxon>Agaricomycotina</taxon>
        <taxon>Agaricomycetes</taxon>
        <taxon>Agaricomycetidae</taxon>
        <taxon>Agaricales</taxon>
        <taxon>Marasmiineae</taxon>
        <taxon>Mycenaceae</taxon>
        <taxon>Mycena</taxon>
    </lineage>
</organism>
<evidence type="ECO:0000256" key="4">
    <source>
        <dbReference type="ARBA" id="ARBA00010617"/>
    </source>
</evidence>
<dbReference type="GO" id="GO:0004497">
    <property type="term" value="F:monooxygenase activity"/>
    <property type="evidence" value="ECO:0007669"/>
    <property type="project" value="UniProtKB-KW"/>
</dbReference>
<evidence type="ECO:0000256" key="3">
    <source>
        <dbReference type="ARBA" id="ARBA00004721"/>
    </source>
</evidence>
<evidence type="ECO:0000256" key="13">
    <source>
        <dbReference type="PIRSR" id="PIRSR602401-1"/>
    </source>
</evidence>
<keyword evidence="8" id="KW-1133">Transmembrane helix</keyword>
<evidence type="ECO:0000256" key="10">
    <source>
        <dbReference type="ARBA" id="ARBA00023004"/>
    </source>
</evidence>
<accession>A0AAD7NNC0</accession>
<comment type="caution">
    <text evidence="14">The sequence shown here is derived from an EMBL/GenBank/DDBJ whole genome shotgun (WGS) entry which is preliminary data.</text>
</comment>
<dbReference type="AlphaFoldDB" id="A0AAD7NNC0"/>
<keyword evidence="12" id="KW-0472">Membrane</keyword>
<dbReference type="PANTHER" id="PTHR24305:SF166">
    <property type="entry name" value="CYTOCHROME P450 12A4, MITOCHONDRIAL-RELATED"/>
    <property type="match status" value="1"/>
</dbReference>
<dbReference type="EMBL" id="JARKIB010000019">
    <property type="protein sequence ID" value="KAJ7768822.1"/>
    <property type="molecule type" value="Genomic_DNA"/>
</dbReference>
<comment type="similarity">
    <text evidence="4">Belongs to the cytochrome P450 family.</text>
</comment>
<protein>
    <submittedName>
        <fullName evidence="14">Cytochrome P450</fullName>
    </submittedName>
</protein>
<keyword evidence="9" id="KW-0560">Oxidoreductase</keyword>
<evidence type="ECO:0000256" key="6">
    <source>
        <dbReference type="ARBA" id="ARBA00022692"/>
    </source>
</evidence>
<dbReference type="InterPro" id="IPR002401">
    <property type="entry name" value="Cyt_P450_E_grp-I"/>
</dbReference>
<dbReference type="InterPro" id="IPR001128">
    <property type="entry name" value="Cyt_P450"/>
</dbReference>
<evidence type="ECO:0000256" key="9">
    <source>
        <dbReference type="ARBA" id="ARBA00023002"/>
    </source>
</evidence>
<comment type="pathway">
    <text evidence="3">Secondary metabolite biosynthesis; terpenoid biosynthesis.</text>
</comment>
<dbReference type="PRINTS" id="PR00385">
    <property type="entry name" value="P450"/>
</dbReference>
<evidence type="ECO:0000256" key="5">
    <source>
        <dbReference type="ARBA" id="ARBA00022617"/>
    </source>
</evidence>
<evidence type="ECO:0000313" key="15">
    <source>
        <dbReference type="Proteomes" id="UP001215598"/>
    </source>
</evidence>
<dbReference type="SUPFAM" id="SSF48264">
    <property type="entry name" value="Cytochrome P450"/>
    <property type="match status" value="1"/>
</dbReference>
<proteinExistence type="inferred from homology"/>
<keyword evidence="5 13" id="KW-0349">Heme</keyword>
<comment type="subcellular location">
    <subcellularLocation>
        <location evidence="2">Membrane</location>
    </subcellularLocation>
</comment>